<dbReference type="AlphaFoldDB" id="A0A926VLX4"/>
<dbReference type="Proteomes" id="UP000641646">
    <property type="component" value="Unassembled WGS sequence"/>
</dbReference>
<dbReference type="InterPro" id="IPR029063">
    <property type="entry name" value="SAM-dependent_MTases_sf"/>
</dbReference>
<keyword evidence="1" id="KW-0808">Transferase</keyword>
<evidence type="ECO:0000313" key="4">
    <source>
        <dbReference type="EMBL" id="MBD2184874.1"/>
    </source>
</evidence>
<dbReference type="SUPFAM" id="SSF53335">
    <property type="entry name" value="S-adenosyl-L-methionine-dependent methyltransferases"/>
    <property type="match status" value="1"/>
</dbReference>
<accession>A0A926VLX4</accession>
<dbReference type="InterPro" id="IPR041698">
    <property type="entry name" value="Methyltransf_25"/>
</dbReference>
<dbReference type="Gene3D" id="3.40.50.150">
    <property type="entry name" value="Vaccinia Virus protein VP39"/>
    <property type="match status" value="1"/>
</dbReference>
<feature type="compositionally biased region" description="Polar residues" evidence="2">
    <location>
        <begin position="8"/>
        <end position="23"/>
    </location>
</feature>
<keyword evidence="5" id="KW-1185">Reference proteome</keyword>
<reference evidence="4" key="2">
    <citation type="submission" date="2020-08" db="EMBL/GenBank/DDBJ databases">
        <authorList>
            <person name="Chen M."/>
            <person name="Teng W."/>
            <person name="Zhao L."/>
            <person name="Hu C."/>
            <person name="Zhou Y."/>
            <person name="Han B."/>
            <person name="Song L."/>
            <person name="Shu W."/>
        </authorList>
    </citation>
    <scope>NUCLEOTIDE SEQUENCE</scope>
    <source>
        <strain evidence="4">FACHB-1375</strain>
    </source>
</reference>
<keyword evidence="4" id="KW-0489">Methyltransferase</keyword>
<dbReference type="Pfam" id="PF13649">
    <property type="entry name" value="Methyltransf_25"/>
    <property type="match status" value="1"/>
</dbReference>
<organism evidence="4 5">
    <name type="scientific">Aerosakkonema funiforme FACHB-1375</name>
    <dbReference type="NCBI Taxonomy" id="2949571"/>
    <lineage>
        <taxon>Bacteria</taxon>
        <taxon>Bacillati</taxon>
        <taxon>Cyanobacteriota</taxon>
        <taxon>Cyanophyceae</taxon>
        <taxon>Oscillatoriophycideae</taxon>
        <taxon>Aerosakkonematales</taxon>
        <taxon>Aerosakkonemataceae</taxon>
        <taxon>Aerosakkonema</taxon>
    </lineage>
</organism>
<gene>
    <name evidence="4" type="ORF">H6G03_28015</name>
</gene>
<dbReference type="EMBL" id="JACJPW010000098">
    <property type="protein sequence ID" value="MBD2184874.1"/>
    <property type="molecule type" value="Genomic_DNA"/>
</dbReference>
<reference evidence="4" key="1">
    <citation type="journal article" date="2015" name="ISME J.">
        <title>Draft Genome Sequence of Streptomyces incarnatus NRRL8089, which Produces the Nucleoside Antibiotic Sinefungin.</title>
        <authorList>
            <person name="Oshima K."/>
            <person name="Hattori M."/>
            <person name="Shimizu H."/>
            <person name="Fukuda K."/>
            <person name="Nemoto M."/>
            <person name="Inagaki K."/>
            <person name="Tamura T."/>
        </authorList>
    </citation>
    <scope>NUCLEOTIDE SEQUENCE</scope>
    <source>
        <strain evidence="4">FACHB-1375</strain>
    </source>
</reference>
<dbReference type="RefSeq" id="WP_190472126.1">
    <property type="nucleotide sequence ID" value="NZ_JACJPW010000098.1"/>
</dbReference>
<dbReference type="CDD" id="cd02440">
    <property type="entry name" value="AdoMet_MTases"/>
    <property type="match status" value="1"/>
</dbReference>
<evidence type="ECO:0000256" key="1">
    <source>
        <dbReference type="ARBA" id="ARBA00022679"/>
    </source>
</evidence>
<protein>
    <submittedName>
        <fullName evidence="4">Class I SAM-dependent methyltransferase</fullName>
    </submittedName>
</protein>
<evidence type="ECO:0000313" key="5">
    <source>
        <dbReference type="Proteomes" id="UP000641646"/>
    </source>
</evidence>
<dbReference type="PANTHER" id="PTHR43861:SF3">
    <property type="entry name" value="PUTATIVE (AFU_ORTHOLOGUE AFUA_2G14390)-RELATED"/>
    <property type="match status" value="1"/>
</dbReference>
<dbReference type="GO" id="GO:0032259">
    <property type="term" value="P:methylation"/>
    <property type="evidence" value="ECO:0007669"/>
    <property type="project" value="UniProtKB-KW"/>
</dbReference>
<name>A0A926VLX4_9CYAN</name>
<comment type="caution">
    <text evidence="4">The sequence shown here is derived from an EMBL/GenBank/DDBJ whole genome shotgun (WGS) entry which is preliminary data.</text>
</comment>
<proteinExistence type="predicted"/>
<evidence type="ECO:0000256" key="2">
    <source>
        <dbReference type="SAM" id="MobiDB-lite"/>
    </source>
</evidence>
<sequence>MPADNLPVAQSPQTLSVSDSTNNKELITDPQSLKIALATKLKTMTGVHGEFLFPCVPSMLQEYLQTLVGLLNLLGQNPTPEHIDNLRQLIEKGISEGFRLSSHARLIVSYQLAEANKGLAGGITINTKVHVESLSDKYQTWPQTRPEPLFGSHPDAKVMAVASQLGKPENVPVLDVGAGTGRNSLPLAKLGHSVDAIELTPIFAEKLTEAVKAENLSIKVIQGDILDPLLRMRAANYKLAIASEVLSHFRYSDQVRLFLAKMCDCLPSGGLLLFSAFLAVDNYQPDNFAREMSDISWCYIITRDELNSAMEGLPLEMISDESVIEYEQNHLPKEAWPPTGWFLSWATGRDLFPIQQNPPMELRWLLLKRR</sequence>
<feature type="domain" description="Methyltransferase" evidence="3">
    <location>
        <begin position="173"/>
        <end position="270"/>
    </location>
</feature>
<feature type="region of interest" description="Disordered" evidence="2">
    <location>
        <begin position="1"/>
        <end position="23"/>
    </location>
</feature>
<evidence type="ECO:0000259" key="3">
    <source>
        <dbReference type="Pfam" id="PF13649"/>
    </source>
</evidence>
<dbReference type="PANTHER" id="PTHR43861">
    <property type="entry name" value="TRANS-ACONITATE 2-METHYLTRANSFERASE-RELATED"/>
    <property type="match status" value="1"/>
</dbReference>
<dbReference type="GO" id="GO:0008168">
    <property type="term" value="F:methyltransferase activity"/>
    <property type="evidence" value="ECO:0007669"/>
    <property type="project" value="UniProtKB-KW"/>
</dbReference>